<accession>A0A3R9LZF6</accession>
<keyword evidence="1" id="KW-0472">Membrane</keyword>
<evidence type="ECO:0000313" key="2">
    <source>
        <dbReference type="EMBL" id="RSK01043.1"/>
    </source>
</evidence>
<gene>
    <name evidence="2" type="ORF">D8787_08660</name>
</gene>
<name>A0A3R9LZF6_STRMT</name>
<dbReference type="Proteomes" id="UP000277819">
    <property type="component" value="Unassembled WGS sequence"/>
</dbReference>
<comment type="caution">
    <text evidence="2">The sequence shown here is derived from an EMBL/GenBank/DDBJ whole genome shotgun (WGS) entry which is preliminary data.</text>
</comment>
<keyword evidence="1" id="KW-1133">Transmembrane helix</keyword>
<evidence type="ECO:0000313" key="3">
    <source>
        <dbReference type="Proteomes" id="UP000277819"/>
    </source>
</evidence>
<sequence length="337" mass="32785">MLPSLSNNSTLDPGSALTSTGVLVPALSVRSVLISGLAGAFVSPVAFSGALGCDTFPAGSVAFAVTSPAGSSTVGVIVAFPFSSATPSPILLPSLSNNSTLDPGSALTSTGVLVPALSVRSVLISGLAGAFVSPVASSGVLGSDTFPAGSVAFAVTSPAGSSTVGVIVAFPFSSATPSPILLPSLSNNSTLDPGSALTSTGVLVPALSVRSVLISGLAGAFVSGVELGPLTVTLTGTSSLDPSGYVTTTVASFSPGVAVSTGSLKATFVPLGRSFTFSIESSAFGVVPLFTVCGLAVGVFLSASVGFLVTNSDKGFLSFEPSAYVTTTLSSASLVID</sequence>
<protein>
    <submittedName>
        <fullName evidence="2">Uncharacterized protein</fullName>
    </submittedName>
</protein>
<proteinExistence type="predicted"/>
<keyword evidence="1" id="KW-0812">Transmembrane</keyword>
<dbReference type="EMBL" id="RJPX01000038">
    <property type="protein sequence ID" value="RSK01043.1"/>
    <property type="molecule type" value="Genomic_DNA"/>
</dbReference>
<feature type="transmembrane region" description="Helical" evidence="1">
    <location>
        <begin position="283"/>
        <end position="309"/>
    </location>
</feature>
<organism evidence="2 3">
    <name type="scientific">Streptococcus mitis</name>
    <dbReference type="NCBI Taxonomy" id="28037"/>
    <lineage>
        <taxon>Bacteria</taxon>
        <taxon>Bacillati</taxon>
        <taxon>Bacillota</taxon>
        <taxon>Bacilli</taxon>
        <taxon>Lactobacillales</taxon>
        <taxon>Streptococcaceae</taxon>
        <taxon>Streptococcus</taxon>
        <taxon>Streptococcus mitis group</taxon>
    </lineage>
</organism>
<dbReference type="AlphaFoldDB" id="A0A3R9LZF6"/>
<evidence type="ECO:0000256" key="1">
    <source>
        <dbReference type="SAM" id="Phobius"/>
    </source>
</evidence>
<reference evidence="2 3" key="1">
    <citation type="submission" date="2018-11" db="EMBL/GenBank/DDBJ databases">
        <title>Species Designations Belie Phenotypic and Genotypic Heterogeneity in Oral Streptococci.</title>
        <authorList>
            <person name="Velsko I."/>
        </authorList>
    </citation>
    <scope>NUCLEOTIDE SEQUENCE [LARGE SCALE GENOMIC DNA]</scope>
    <source>
        <strain evidence="2 3">BCC17</strain>
    </source>
</reference>